<sequence length="134" mass="14421">MHASRVLRAAQHRTPMIKFLGRRSAPKQADHTPHVHPASPTESLPDSFANYRSKAQQHGPLGGQASASPSSPPSSALAMPYGAIGGQPGRKLGPVEPPKGQYFDRSELPKRFRRTPWTQAEIEALETGGASMFG</sequence>
<accession>A0A5M8PNJ1</accession>
<evidence type="ECO:0000256" key="1">
    <source>
        <dbReference type="ARBA" id="ARBA00004173"/>
    </source>
</evidence>
<protein>
    <recommendedName>
        <fullName evidence="7">Ribosomal protein S36, mitochondrial</fullName>
    </recommendedName>
</protein>
<dbReference type="InterPro" id="IPR020373">
    <property type="entry name" value="Kgd4/YMR-31"/>
</dbReference>
<evidence type="ECO:0000313" key="5">
    <source>
        <dbReference type="EMBL" id="KAA6410510.1"/>
    </source>
</evidence>
<gene>
    <name evidence="5" type="ORF">FRX48_05932</name>
</gene>
<comment type="caution">
    <text evidence="5">The sequence shown here is derived from an EMBL/GenBank/DDBJ whole genome shotgun (WGS) entry which is preliminary data.</text>
</comment>
<organism evidence="5 6">
    <name type="scientific">Lasallia pustulata</name>
    <dbReference type="NCBI Taxonomy" id="136370"/>
    <lineage>
        <taxon>Eukaryota</taxon>
        <taxon>Fungi</taxon>
        <taxon>Dikarya</taxon>
        <taxon>Ascomycota</taxon>
        <taxon>Pezizomycotina</taxon>
        <taxon>Lecanoromycetes</taxon>
        <taxon>OSLEUM clade</taxon>
        <taxon>Umbilicariomycetidae</taxon>
        <taxon>Umbilicariales</taxon>
        <taxon>Umbilicariaceae</taxon>
        <taxon>Lasallia</taxon>
    </lineage>
</organism>
<proteinExistence type="inferred from homology"/>
<dbReference type="AlphaFoldDB" id="A0A5M8PNJ1"/>
<evidence type="ECO:0000256" key="3">
    <source>
        <dbReference type="ARBA" id="ARBA00043970"/>
    </source>
</evidence>
<dbReference type="GO" id="GO:0005739">
    <property type="term" value="C:mitochondrion"/>
    <property type="evidence" value="ECO:0007669"/>
    <property type="project" value="UniProtKB-SubCell"/>
</dbReference>
<dbReference type="GO" id="GO:0006103">
    <property type="term" value="P:2-oxoglutarate metabolic process"/>
    <property type="evidence" value="ECO:0007669"/>
    <property type="project" value="InterPro"/>
</dbReference>
<dbReference type="GO" id="GO:0004591">
    <property type="term" value="F:oxoglutarate dehydrogenase (succinyl-transferring) activity"/>
    <property type="evidence" value="ECO:0007669"/>
    <property type="project" value="TreeGrafter"/>
</dbReference>
<feature type="region of interest" description="Disordered" evidence="4">
    <location>
        <begin position="1"/>
        <end position="115"/>
    </location>
</feature>
<dbReference type="Pfam" id="PF10937">
    <property type="entry name" value="Kgd4-YMR31"/>
    <property type="match status" value="1"/>
</dbReference>
<feature type="compositionally biased region" description="Low complexity" evidence="4">
    <location>
        <begin position="65"/>
        <end position="76"/>
    </location>
</feature>
<dbReference type="PANTHER" id="PTHR31601">
    <property type="entry name" value="28S RIBOSOMAL PROTEIN S36, MITOCHONDRIAL"/>
    <property type="match status" value="1"/>
</dbReference>
<reference evidence="5 6" key="1">
    <citation type="submission" date="2019-09" db="EMBL/GenBank/DDBJ databases">
        <title>The hologenome of the rock-dwelling lichen Lasallia pustulata.</title>
        <authorList>
            <person name="Greshake Tzovaras B."/>
            <person name="Segers F."/>
            <person name="Bicker A."/>
            <person name="Dal Grande F."/>
            <person name="Otte J."/>
            <person name="Hankeln T."/>
            <person name="Schmitt I."/>
            <person name="Ebersberger I."/>
        </authorList>
    </citation>
    <scope>NUCLEOTIDE SEQUENCE [LARGE SCALE GENOMIC DNA]</scope>
    <source>
        <strain evidence="5">A1-1</strain>
    </source>
</reference>
<dbReference type="OrthoDB" id="2116030at2759"/>
<evidence type="ECO:0008006" key="7">
    <source>
        <dbReference type="Google" id="ProtNLM"/>
    </source>
</evidence>
<evidence type="ECO:0000256" key="2">
    <source>
        <dbReference type="ARBA" id="ARBA00023128"/>
    </source>
</evidence>
<dbReference type="EMBL" id="VXIT01000009">
    <property type="protein sequence ID" value="KAA6410510.1"/>
    <property type="molecule type" value="Genomic_DNA"/>
</dbReference>
<comment type="subcellular location">
    <subcellularLocation>
        <location evidence="1">Mitochondrion</location>
    </subcellularLocation>
</comment>
<keyword evidence="2" id="KW-0496">Mitochondrion</keyword>
<evidence type="ECO:0000313" key="6">
    <source>
        <dbReference type="Proteomes" id="UP000324767"/>
    </source>
</evidence>
<evidence type="ECO:0000256" key="4">
    <source>
        <dbReference type="SAM" id="MobiDB-lite"/>
    </source>
</evidence>
<name>A0A5M8PNJ1_9LECA</name>
<dbReference type="PANTHER" id="PTHR31601:SF2">
    <property type="entry name" value="ALPHA-KETOGLUTARATE DEHYDROGENASE COMPONENT 4"/>
    <property type="match status" value="1"/>
</dbReference>
<comment type="similarity">
    <text evidence="3">Belongs to the alpha-ketoglutarate dehydrogenase component 4 family.</text>
</comment>
<dbReference type="Proteomes" id="UP000324767">
    <property type="component" value="Unassembled WGS sequence"/>
</dbReference>